<evidence type="ECO:0000313" key="2">
    <source>
        <dbReference type="EMBL" id="GMM33004.1"/>
    </source>
</evidence>
<name>A0AAV5QEA5_9ASCO</name>
<evidence type="ECO:0000256" key="1">
    <source>
        <dbReference type="SAM" id="MobiDB-lite"/>
    </source>
</evidence>
<gene>
    <name evidence="2" type="ORF">DASC09_003290</name>
</gene>
<reference evidence="2 3" key="1">
    <citation type="journal article" date="2023" name="Elife">
        <title>Identification of key yeast species and microbe-microbe interactions impacting larval growth of Drosophila in the wild.</title>
        <authorList>
            <person name="Mure A."/>
            <person name="Sugiura Y."/>
            <person name="Maeda R."/>
            <person name="Honda K."/>
            <person name="Sakurai N."/>
            <person name="Takahashi Y."/>
            <person name="Watada M."/>
            <person name="Katoh T."/>
            <person name="Gotoh A."/>
            <person name="Gotoh Y."/>
            <person name="Taniguchi I."/>
            <person name="Nakamura K."/>
            <person name="Hayashi T."/>
            <person name="Katayama T."/>
            <person name="Uemura T."/>
            <person name="Hattori Y."/>
        </authorList>
    </citation>
    <scope>NUCLEOTIDE SEQUENCE [LARGE SCALE GENOMIC DNA]</scope>
    <source>
        <strain evidence="2 3">SC-9</strain>
    </source>
</reference>
<comment type="caution">
    <text evidence="2">The sequence shown here is derived from an EMBL/GenBank/DDBJ whole genome shotgun (WGS) entry which is preliminary data.</text>
</comment>
<dbReference type="Pfam" id="PF19117">
    <property type="entry name" value="Mim2"/>
    <property type="match status" value="1"/>
</dbReference>
<accession>A0AAV5QEA5</accession>
<proteinExistence type="predicted"/>
<dbReference type="RefSeq" id="XP_064850004.1">
    <property type="nucleotide sequence ID" value="XM_064993932.1"/>
</dbReference>
<dbReference type="InterPro" id="IPR037652">
    <property type="entry name" value="Mim2"/>
</dbReference>
<dbReference type="GeneID" id="90070983"/>
<organism evidence="2 3">
    <name type="scientific">Saccharomycopsis crataegensis</name>
    <dbReference type="NCBI Taxonomy" id="43959"/>
    <lineage>
        <taxon>Eukaryota</taxon>
        <taxon>Fungi</taxon>
        <taxon>Dikarya</taxon>
        <taxon>Ascomycota</taxon>
        <taxon>Saccharomycotina</taxon>
        <taxon>Saccharomycetes</taxon>
        <taxon>Saccharomycopsidaceae</taxon>
        <taxon>Saccharomycopsis</taxon>
    </lineage>
</organism>
<keyword evidence="3" id="KW-1185">Reference proteome</keyword>
<feature type="compositionally biased region" description="Acidic residues" evidence="1">
    <location>
        <begin position="94"/>
        <end position="114"/>
    </location>
</feature>
<dbReference type="Proteomes" id="UP001360560">
    <property type="component" value="Unassembled WGS sequence"/>
</dbReference>
<evidence type="ECO:0000313" key="3">
    <source>
        <dbReference type="Proteomes" id="UP001360560"/>
    </source>
</evidence>
<dbReference type="AlphaFoldDB" id="A0AAV5QEA5"/>
<dbReference type="PANTHER" id="PTHR28230:SF1">
    <property type="entry name" value="MITOCHONDRIAL IMPORT PROTEIN 2"/>
    <property type="match status" value="1"/>
</dbReference>
<dbReference type="GO" id="GO:0070096">
    <property type="term" value="P:mitochondrial outer membrane translocase complex assembly"/>
    <property type="evidence" value="ECO:0007669"/>
    <property type="project" value="InterPro"/>
</dbReference>
<feature type="region of interest" description="Disordered" evidence="1">
    <location>
        <begin position="1"/>
        <end position="115"/>
    </location>
</feature>
<dbReference type="EMBL" id="BTFZ01000001">
    <property type="protein sequence ID" value="GMM33004.1"/>
    <property type="molecule type" value="Genomic_DNA"/>
</dbReference>
<sequence length="159" mass="18014">MSSTVPEIPIEETKSLGDQITNTEQPPAATQDSANSNTLSGQEEVVIPSPESVSSTEPAQEEEDSEKQNRLSPQEILAHRLGNKAEYFSRNEEYSEGEEEEEEEEEEEDDDDDSQLQWEESMNQLVGLLNFVVLPLVGRILGRRVANIIWRNIAKRIWN</sequence>
<dbReference type="PANTHER" id="PTHR28230">
    <property type="entry name" value="CHROMOSOME 1, WHOLE GENOME SHOTGUN SEQUENCE"/>
    <property type="match status" value="1"/>
</dbReference>
<dbReference type="GO" id="GO:0045040">
    <property type="term" value="P:protein insertion into mitochondrial outer membrane"/>
    <property type="evidence" value="ECO:0007669"/>
    <property type="project" value="InterPro"/>
</dbReference>
<protein>
    <submittedName>
        <fullName evidence="2">Uncharacterized protein</fullName>
    </submittedName>
</protein>
<feature type="compositionally biased region" description="Low complexity" evidence="1">
    <location>
        <begin position="43"/>
        <end position="58"/>
    </location>
</feature>
<dbReference type="GO" id="GO:0005741">
    <property type="term" value="C:mitochondrial outer membrane"/>
    <property type="evidence" value="ECO:0007669"/>
    <property type="project" value="TreeGrafter"/>
</dbReference>
<feature type="compositionally biased region" description="Polar residues" evidence="1">
    <location>
        <begin position="16"/>
        <end position="41"/>
    </location>
</feature>